<comment type="caution">
    <text evidence="1">The sequence shown here is derived from an EMBL/GenBank/DDBJ whole genome shotgun (WGS) entry which is preliminary data.</text>
</comment>
<sequence>MPSISIDEEANNLLKYTRKCDQRDAATSSRNKQADLRQARIAEGMVGVDDSDDDEMEITGSRKNVKVAKTSALAKLKSTRKKRVVTSPTMQDNEPLEIQDSDSDTAPRAGEPSRTRALVVDSPSTKKKRAPKKQTSISTKAAARLARIKSNPYVLDDVDEDDVQPSPARRRDVDEDETMMDGPYDDSFINDDDDDKSSDILASTSPKRRKQTINGNGSEKSKAKPKNKTPVRRKKQVLAEESVGPGLLPIFDDEEDQDFVPDSADEGIAPPHHPPTRSSRKGKQKQVDVDIDAEDENVIPIGGAYSDGPNDSGEQTETDTPGRTSRSNPRPKNRRVAVLADEHQANQTTSTTTSNREPDEYGYTDEEPVDLTAEEDPIDGGIIDVDVYDDAPSQRFRAFEADFGQVKPEPGAGNGGSSTAGGQQGKEADDKNFGGPGGVDEFDDFMFDPGFMDNLDDLDYMDPGVTDDAMNGEFGNVGTSAATDAQGMQTYTRTAVGGGNSSNAQYSSEEEDDATDRFIPISALSEEDRDFFLNHWRRSATEAQGLTGSEKQLAESRQQQAQAAANPRGRGRGGRSGGGGWRGRGRGGWRGKR</sequence>
<accession>A0ACC2X9H9</accession>
<protein>
    <submittedName>
        <fullName evidence="1">Uncharacterized protein</fullName>
    </submittedName>
</protein>
<reference evidence="1" key="1">
    <citation type="submission" date="2023-04" db="EMBL/GenBank/DDBJ databases">
        <title>Draft Genome sequencing of Naganishia species isolated from polar environments using Oxford Nanopore Technology.</title>
        <authorList>
            <person name="Leo P."/>
            <person name="Venkateswaran K."/>
        </authorList>
    </citation>
    <scope>NUCLEOTIDE SEQUENCE</scope>
    <source>
        <strain evidence="1">DBVPG 5303</strain>
    </source>
</reference>
<evidence type="ECO:0000313" key="2">
    <source>
        <dbReference type="Proteomes" id="UP001234202"/>
    </source>
</evidence>
<organism evidence="1 2">
    <name type="scientific">Naganishia onofrii</name>
    <dbReference type="NCBI Taxonomy" id="1851511"/>
    <lineage>
        <taxon>Eukaryota</taxon>
        <taxon>Fungi</taxon>
        <taxon>Dikarya</taxon>
        <taxon>Basidiomycota</taxon>
        <taxon>Agaricomycotina</taxon>
        <taxon>Tremellomycetes</taxon>
        <taxon>Filobasidiales</taxon>
        <taxon>Filobasidiaceae</taxon>
        <taxon>Naganishia</taxon>
    </lineage>
</organism>
<dbReference type="Proteomes" id="UP001234202">
    <property type="component" value="Unassembled WGS sequence"/>
</dbReference>
<name>A0ACC2X9H9_9TREE</name>
<proteinExistence type="predicted"/>
<dbReference type="EMBL" id="JASBWV010000022">
    <property type="protein sequence ID" value="KAJ9119952.1"/>
    <property type="molecule type" value="Genomic_DNA"/>
</dbReference>
<evidence type="ECO:0000313" key="1">
    <source>
        <dbReference type="EMBL" id="KAJ9119952.1"/>
    </source>
</evidence>
<gene>
    <name evidence="1" type="ORF">QFC24_005435</name>
</gene>
<keyword evidence="2" id="KW-1185">Reference proteome</keyword>